<dbReference type="EMBL" id="KV453843">
    <property type="protein sequence ID" value="ODV88717.1"/>
    <property type="molecule type" value="Genomic_DNA"/>
</dbReference>
<keyword evidence="9 11" id="KW-0496">Mitochondrion</keyword>
<dbReference type="GO" id="GO:0045275">
    <property type="term" value="C:respiratory chain complex III"/>
    <property type="evidence" value="ECO:0007669"/>
    <property type="project" value="UniProtKB-UniRule"/>
</dbReference>
<organism evidence="12 13">
    <name type="scientific">Tortispora caseinolytica NRRL Y-17796</name>
    <dbReference type="NCBI Taxonomy" id="767744"/>
    <lineage>
        <taxon>Eukaryota</taxon>
        <taxon>Fungi</taxon>
        <taxon>Dikarya</taxon>
        <taxon>Ascomycota</taxon>
        <taxon>Saccharomycotina</taxon>
        <taxon>Trigonopsidomycetes</taxon>
        <taxon>Trigonopsidales</taxon>
        <taxon>Trigonopsidaceae</taxon>
        <taxon>Tortispora</taxon>
    </lineage>
</organism>
<keyword evidence="8 11" id="KW-1133">Transmembrane helix</keyword>
<dbReference type="SUPFAM" id="SSF81508">
    <property type="entry name" value="Ubiquinone-binding protein QP-C of cytochrome bc1 complex (Ubiquinol-cytochrome c reductase)"/>
    <property type="match status" value="1"/>
</dbReference>
<dbReference type="InterPro" id="IPR004205">
    <property type="entry name" value="Cyt_bc1_su8"/>
</dbReference>
<evidence type="ECO:0000256" key="5">
    <source>
        <dbReference type="ARBA" id="ARBA00022692"/>
    </source>
</evidence>
<evidence type="ECO:0000256" key="3">
    <source>
        <dbReference type="ARBA" id="ARBA00022448"/>
    </source>
</evidence>
<evidence type="ECO:0000256" key="1">
    <source>
        <dbReference type="ARBA" id="ARBA00004434"/>
    </source>
</evidence>
<feature type="transmembrane region" description="Helical" evidence="11">
    <location>
        <begin position="51"/>
        <end position="70"/>
    </location>
</feature>
<proteinExistence type="inferred from homology"/>
<evidence type="ECO:0000256" key="6">
    <source>
        <dbReference type="ARBA" id="ARBA00022792"/>
    </source>
</evidence>
<keyword evidence="10 11" id="KW-0472">Membrane</keyword>
<keyword evidence="3 11" id="KW-0813">Transport</keyword>
<gene>
    <name evidence="12" type="ORF">CANCADRAFT_127883</name>
</gene>
<dbReference type="OrthoDB" id="6683853at2759"/>
<dbReference type="GO" id="GO:0006122">
    <property type="term" value="P:mitochondrial electron transport, ubiquinol to cytochrome c"/>
    <property type="evidence" value="ECO:0007669"/>
    <property type="project" value="UniProtKB-UniRule"/>
</dbReference>
<evidence type="ECO:0000256" key="8">
    <source>
        <dbReference type="ARBA" id="ARBA00022989"/>
    </source>
</evidence>
<keyword evidence="4 11" id="KW-0679">Respiratory chain</keyword>
<evidence type="ECO:0000256" key="2">
    <source>
        <dbReference type="ARBA" id="ARBA00007668"/>
    </source>
</evidence>
<evidence type="ECO:0000256" key="4">
    <source>
        <dbReference type="ARBA" id="ARBA00022660"/>
    </source>
</evidence>
<dbReference type="GO" id="GO:0005743">
    <property type="term" value="C:mitochondrial inner membrane"/>
    <property type="evidence" value="ECO:0007669"/>
    <property type="project" value="UniProtKB-SubCell"/>
</dbReference>
<name>A0A1E4TAB5_9ASCO</name>
<keyword evidence="7 11" id="KW-0249">Electron transport</keyword>
<dbReference type="FunFam" id="1.20.5.210:FF:000001">
    <property type="entry name" value="Cytochrome b-c1 complex subunit 8"/>
    <property type="match status" value="1"/>
</dbReference>
<comment type="subunit">
    <text evidence="11">Component of the ubiquinol-cytochrome c oxidoreductase (cytochrome b-c1 complex, complex III, CIII), a multisubunit enzyme composed of 3 respiratory subunits cytochrome b, cytochrome c1 and Rieske protein, 2 core protein subunits, and additional low-molecular weight protein subunits. The complex exists as an obligatory dimer and forms supercomplexes (SCs) in the inner mitochondrial membrane with cytochrome c oxidase (complex IV, CIV).</text>
</comment>
<protein>
    <recommendedName>
        <fullName evidence="11">Cytochrome b-c1 complex subunit 8</fullName>
    </recommendedName>
    <alternativeName>
        <fullName evidence="11">Complex III subunit 8</fullName>
    </alternativeName>
</protein>
<reference evidence="13" key="1">
    <citation type="submission" date="2016-02" db="EMBL/GenBank/DDBJ databases">
        <title>Comparative genomics of biotechnologically important yeasts.</title>
        <authorList>
            <consortium name="DOE Joint Genome Institute"/>
            <person name="Riley R."/>
            <person name="Haridas S."/>
            <person name="Wolfe K.H."/>
            <person name="Lopes M.R."/>
            <person name="Hittinger C.T."/>
            <person name="Goker M."/>
            <person name="Salamov A."/>
            <person name="Wisecaver J."/>
            <person name="Long T.M."/>
            <person name="Aerts A.L."/>
            <person name="Barry K."/>
            <person name="Choi C."/>
            <person name="Clum A."/>
            <person name="Coughlan A.Y."/>
            <person name="Deshpande S."/>
            <person name="Douglass A.P."/>
            <person name="Hanson S.J."/>
            <person name="Klenk H.-P."/>
            <person name="Labutti K."/>
            <person name="Lapidus A."/>
            <person name="Lindquist E."/>
            <person name="Lipzen A."/>
            <person name="Meier-Kolthoff J.P."/>
            <person name="Ohm R.A."/>
            <person name="Otillar R.P."/>
            <person name="Pangilinan J."/>
            <person name="Peng Y."/>
            <person name="Rokas A."/>
            <person name="Rosa C.A."/>
            <person name="Scheuner C."/>
            <person name="Sibirny A.A."/>
            <person name="Slot J.C."/>
            <person name="Stielow J.B."/>
            <person name="Sun H."/>
            <person name="Kurtzman C.P."/>
            <person name="Blackwell M."/>
            <person name="Jeffries T.W."/>
            <person name="Grigoriev I.V."/>
        </authorList>
    </citation>
    <scope>NUCLEOTIDE SEQUENCE [LARGE SCALE GENOMIC DNA]</scope>
    <source>
        <strain evidence="13">NRRL Y-17796</strain>
    </source>
</reference>
<evidence type="ECO:0000256" key="9">
    <source>
        <dbReference type="ARBA" id="ARBA00023128"/>
    </source>
</evidence>
<accession>A0A1E4TAB5</accession>
<comment type="subcellular location">
    <subcellularLocation>
        <location evidence="1 11">Mitochondrion inner membrane</location>
        <topology evidence="1 11">Single-pass membrane protein</topology>
    </subcellularLocation>
</comment>
<dbReference type="Pfam" id="PF02939">
    <property type="entry name" value="UcrQ"/>
    <property type="match status" value="1"/>
</dbReference>
<dbReference type="Gene3D" id="1.20.5.210">
    <property type="entry name" value="Cytochrome b-c1 complex subunit 8"/>
    <property type="match status" value="1"/>
</dbReference>
<evidence type="ECO:0000313" key="12">
    <source>
        <dbReference type="EMBL" id="ODV88717.1"/>
    </source>
</evidence>
<dbReference type="AlphaFoldDB" id="A0A1E4TAB5"/>
<evidence type="ECO:0000313" key="13">
    <source>
        <dbReference type="Proteomes" id="UP000095023"/>
    </source>
</evidence>
<evidence type="ECO:0000256" key="11">
    <source>
        <dbReference type="RuleBase" id="RU368118"/>
    </source>
</evidence>
<keyword evidence="5 11" id="KW-0812">Transmembrane</keyword>
<dbReference type="InterPro" id="IPR036642">
    <property type="entry name" value="Cyt_bc1_su8_sf"/>
</dbReference>
<sequence>MAGEHYGYIGHWGDMSAFPIRGVTTYSVSGYAQRPFAGALHSAIFNTFRRVSAKFLLVTVPVGVYLYTFYKAHKFNDFLYTKAGRKTLEALEAA</sequence>
<evidence type="ECO:0000256" key="7">
    <source>
        <dbReference type="ARBA" id="ARBA00022982"/>
    </source>
</evidence>
<dbReference type="PANTHER" id="PTHR12119:SF2">
    <property type="entry name" value="CYTOCHROME B-C1 COMPLEX SUBUNIT 8"/>
    <property type="match status" value="1"/>
</dbReference>
<keyword evidence="6 11" id="KW-0999">Mitochondrion inner membrane</keyword>
<keyword evidence="13" id="KW-1185">Reference proteome</keyword>
<dbReference type="Proteomes" id="UP000095023">
    <property type="component" value="Unassembled WGS sequence"/>
</dbReference>
<evidence type="ECO:0000256" key="10">
    <source>
        <dbReference type="ARBA" id="ARBA00023136"/>
    </source>
</evidence>
<comment type="similarity">
    <text evidence="2 11">Belongs to the UQCRQ/QCR8 family.</text>
</comment>
<dbReference type="PANTHER" id="PTHR12119">
    <property type="entry name" value="UBIQUINOL-CYTOCHROME C REDUCTASE COMPLEX UBIQUINONE-BINDING PROTEIN QP-C"/>
    <property type="match status" value="1"/>
</dbReference>
<comment type="function">
    <text evidence="11">Component of the ubiquinol-cytochrome c oxidoreductase, a multisubunit transmembrane complex that is part of the mitochondrial electron transport chain which drives oxidative phosphorylation. The complex plays an important role in the uptake of multiple carbon sources present in different host niches.</text>
</comment>